<dbReference type="FunFam" id="1.20.1070.10:FF:000012">
    <property type="entry name" value="Olfactory receptor"/>
    <property type="match status" value="1"/>
</dbReference>
<keyword evidence="12" id="KW-0716">Sensory transduction</keyword>
<dbReference type="GO" id="GO:0004930">
    <property type="term" value="F:G protein-coupled receptor activity"/>
    <property type="evidence" value="ECO:0007669"/>
    <property type="project" value="UniProtKB-KW"/>
</dbReference>
<proteinExistence type="inferred from homology"/>
<keyword evidence="5 12" id="KW-1133">Transmembrane helix</keyword>
<keyword evidence="12" id="KW-0552">Olfaction</keyword>
<keyword evidence="12" id="KW-1003">Cell membrane</keyword>
<evidence type="ECO:0000256" key="4">
    <source>
        <dbReference type="ARBA" id="ARBA00022692"/>
    </source>
</evidence>
<feature type="transmembrane region" description="Helical" evidence="12">
    <location>
        <begin position="202"/>
        <end position="222"/>
    </location>
</feature>
<dbReference type="PRINTS" id="PR00245">
    <property type="entry name" value="OLFACTORYR"/>
</dbReference>
<dbReference type="AlphaFoldDB" id="A0A8C4MG29"/>
<dbReference type="PANTHER" id="PTHR48002">
    <property type="entry name" value="OLFACTORY RECEPTOR"/>
    <property type="match status" value="1"/>
</dbReference>
<evidence type="ECO:0000256" key="3">
    <source>
        <dbReference type="ARBA" id="ARBA00010663"/>
    </source>
</evidence>
<keyword evidence="9 11" id="KW-0675">Receptor</keyword>
<comment type="function">
    <text evidence="1">Putative odorant or sperm cell receptor.</text>
</comment>
<feature type="transmembrane region" description="Helical" evidence="12">
    <location>
        <begin position="25"/>
        <end position="51"/>
    </location>
</feature>
<dbReference type="Ensembl" id="ENSEAST00005027626.1">
    <property type="protein sequence ID" value="ENSEASP00005025437.1"/>
    <property type="gene ID" value="ENSEASG00005017328.1"/>
</dbReference>
<keyword evidence="4 11" id="KW-0812">Transmembrane</keyword>
<dbReference type="GO" id="GO:0005886">
    <property type="term" value="C:plasma membrane"/>
    <property type="evidence" value="ECO:0007669"/>
    <property type="project" value="UniProtKB-SubCell"/>
</dbReference>
<feature type="domain" description="G-protein coupled receptors family 1 profile" evidence="13">
    <location>
        <begin position="41"/>
        <end position="284"/>
    </location>
</feature>
<keyword evidence="6 11" id="KW-0297">G-protein coupled receptor</keyword>
<evidence type="ECO:0000256" key="12">
    <source>
        <dbReference type="RuleBase" id="RU363047"/>
    </source>
</evidence>
<dbReference type="InterPro" id="IPR000276">
    <property type="entry name" value="GPCR_Rhodpsn"/>
</dbReference>
<name>A0A8C4MG29_EQUAS</name>
<evidence type="ECO:0000256" key="9">
    <source>
        <dbReference type="ARBA" id="ARBA00023170"/>
    </source>
</evidence>
<evidence type="ECO:0000256" key="5">
    <source>
        <dbReference type="ARBA" id="ARBA00022989"/>
    </source>
</evidence>
<reference evidence="14" key="1">
    <citation type="submission" date="2023-03" db="UniProtKB">
        <authorList>
            <consortium name="Ensembl"/>
        </authorList>
    </citation>
    <scope>IDENTIFICATION</scope>
</reference>
<evidence type="ECO:0000256" key="1">
    <source>
        <dbReference type="ARBA" id="ARBA00003929"/>
    </source>
</evidence>
<evidence type="ECO:0000256" key="10">
    <source>
        <dbReference type="ARBA" id="ARBA00023224"/>
    </source>
</evidence>
<comment type="similarity">
    <text evidence="3 11">Belongs to the G-protein coupled receptor 1 family.</text>
</comment>
<evidence type="ECO:0000256" key="6">
    <source>
        <dbReference type="ARBA" id="ARBA00023040"/>
    </source>
</evidence>
<dbReference type="PROSITE" id="PS50262">
    <property type="entry name" value="G_PROTEIN_RECEP_F1_2"/>
    <property type="match status" value="1"/>
</dbReference>
<dbReference type="PRINTS" id="PR00237">
    <property type="entry name" value="GPCRRHODOPSN"/>
</dbReference>
<feature type="transmembrane region" description="Helical" evidence="12">
    <location>
        <begin position="98"/>
        <end position="120"/>
    </location>
</feature>
<evidence type="ECO:0000256" key="11">
    <source>
        <dbReference type="RuleBase" id="RU000688"/>
    </source>
</evidence>
<organism evidence="14">
    <name type="scientific">Equus asinus asinus</name>
    <dbReference type="NCBI Taxonomy" id="83772"/>
    <lineage>
        <taxon>Eukaryota</taxon>
        <taxon>Metazoa</taxon>
        <taxon>Chordata</taxon>
        <taxon>Craniata</taxon>
        <taxon>Vertebrata</taxon>
        <taxon>Euteleostomi</taxon>
        <taxon>Mammalia</taxon>
        <taxon>Eutheria</taxon>
        <taxon>Laurasiatheria</taxon>
        <taxon>Perissodactyla</taxon>
        <taxon>Equidae</taxon>
        <taxon>Equus</taxon>
    </lineage>
</organism>
<feature type="transmembrane region" description="Helical" evidence="12">
    <location>
        <begin position="269"/>
        <end position="287"/>
    </location>
</feature>
<sequence length="300" mass="33693">MGGLNDSVVTEFVLLALSCSWEKKFFLILICFLLYLGVIVGNVLILFLVIFDSHLHSPMYFLLANLSLIDVGLSSTTVPKIITDLLYEYTLISFKSCMTQICFIHIIGGVEMVLLIAMAFDRCTAICKPLHYLNIMNPKICILFVLTGWVTGVIHAMSQFLFLPFCGSRELDSFFCDITLVIKLACMDSHILEMLINANSGILATICFILLLISSSYILFTVRFHSKDGASKALSLCTAHIAVVVLFFEACIFTHLWPLSITWVDNFLAVFYAVITPLQNPAIYTLRNKEIRNAVKRLQC</sequence>
<feature type="transmembrane region" description="Helical" evidence="12">
    <location>
        <begin position="234"/>
        <end position="257"/>
    </location>
</feature>
<dbReference type="Gene3D" id="1.20.1070.10">
    <property type="entry name" value="Rhodopsin 7-helix transmembrane proteins"/>
    <property type="match status" value="1"/>
</dbReference>
<keyword evidence="7 12" id="KW-0472">Membrane</keyword>
<keyword evidence="10 11" id="KW-0807">Transducer</keyword>
<evidence type="ECO:0000313" key="14">
    <source>
        <dbReference type="Ensembl" id="ENSEASP00005025437.1"/>
    </source>
</evidence>
<feature type="transmembrane region" description="Helical" evidence="12">
    <location>
        <begin position="140"/>
        <end position="162"/>
    </location>
</feature>
<dbReference type="PROSITE" id="PS00237">
    <property type="entry name" value="G_PROTEIN_RECEP_F1_1"/>
    <property type="match status" value="1"/>
</dbReference>
<evidence type="ECO:0000259" key="13">
    <source>
        <dbReference type="PROSITE" id="PS50262"/>
    </source>
</evidence>
<comment type="subcellular location">
    <subcellularLocation>
        <location evidence="12">Cell membrane</location>
        <topology evidence="12">Multi-pass membrane protein</topology>
    </subcellularLocation>
    <subcellularLocation>
        <location evidence="2">Membrane</location>
        <topology evidence="2">Multi-pass membrane protein</topology>
    </subcellularLocation>
</comment>
<accession>A0A8C4MG29</accession>
<dbReference type="InterPro" id="IPR050427">
    <property type="entry name" value="Olfactory_Receptors"/>
</dbReference>
<feature type="transmembrane region" description="Helical" evidence="12">
    <location>
        <begin position="58"/>
        <end position="78"/>
    </location>
</feature>
<dbReference type="Pfam" id="PF13853">
    <property type="entry name" value="7tm_4"/>
    <property type="match status" value="1"/>
</dbReference>
<evidence type="ECO:0000256" key="7">
    <source>
        <dbReference type="ARBA" id="ARBA00023136"/>
    </source>
</evidence>
<dbReference type="InterPro" id="IPR000725">
    <property type="entry name" value="Olfact_rcpt"/>
</dbReference>
<dbReference type="SUPFAM" id="SSF81321">
    <property type="entry name" value="Family A G protein-coupled receptor-like"/>
    <property type="match status" value="1"/>
</dbReference>
<evidence type="ECO:0000256" key="2">
    <source>
        <dbReference type="ARBA" id="ARBA00004141"/>
    </source>
</evidence>
<evidence type="ECO:0000256" key="8">
    <source>
        <dbReference type="ARBA" id="ARBA00023157"/>
    </source>
</evidence>
<protein>
    <recommendedName>
        <fullName evidence="12">Olfactory receptor</fullName>
    </recommendedName>
</protein>
<keyword evidence="8" id="KW-1015">Disulfide bond</keyword>
<dbReference type="GO" id="GO:0004984">
    <property type="term" value="F:olfactory receptor activity"/>
    <property type="evidence" value="ECO:0007669"/>
    <property type="project" value="InterPro"/>
</dbReference>
<dbReference type="InterPro" id="IPR017452">
    <property type="entry name" value="GPCR_Rhodpsn_7TM"/>
</dbReference>